<keyword evidence="2 3" id="KW-0040">ANK repeat</keyword>
<dbReference type="PANTHER" id="PTHR24171:SF8">
    <property type="entry name" value="BRCA1-ASSOCIATED RING DOMAIN PROTEIN 1"/>
    <property type="match status" value="1"/>
</dbReference>
<evidence type="ECO:0000313" key="4">
    <source>
        <dbReference type="EMBL" id="CAE0706101.1"/>
    </source>
</evidence>
<accession>A0A7S4A796</accession>
<keyword evidence="1" id="KW-0677">Repeat</keyword>
<reference evidence="4" key="1">
    <citation type="submission" date="2021-01" db="EMBL/GenBank/DDBJ databases">
        <authorList>
            <person name="Corre E."/>
            <person name="Pelletier E."/>
            <person name="Niang G."/>
            <person name="Scheremetjew M."/>
            <person name="Finn R."/>
            <person name="Kale V."/>
            <person name="Holt S."/>
            <person name="Cochrane G."/>
            <person name="Meng A."/>
            <person name="Brown T."/>
            <person name="Cohen L."/>
        </authorList>
    </citation>
    <scope>NUCLEOTIDE SEQUENCE</scope>
    <source>
        <strain evidence="4">CCMP1756</strain>
    </source>
</reference>
<dbReference type="Gene3D" id="1.25.40.20">
    <property type="entry name" value="Ankyrin repeat-containing domain"/>
    <property type="match status" value="1"/>
</dbReference>
<dbReference type="EMBL" id="HBIW01024971">
    <property type="protein sequence ID" value="CAE0706101.1"/>
    <property type="molecule type" value="Transcribed_RNA"/>
</dbReference>
<dbReference type="InterPro" id="IPR036770">
    <property type="entry name" value="Ankyrin_rpt-contain_sf"/>
</dbReference>
<sequence>MIKRRRWLLLGCAARGAAQFADTRVFELGSSSKTNMLADAVVRDEAAGCLESPGISRRYGDRCVAQEADAVETCLKLSNCLAFTCLPSVSFRDLPDKIGIDDEGLPIGAQAATIKLWDAAKRGNAGEVSSSLKQGADIDAKDARQGRTALMYACASESLPTVRALLEAGASTRPTDKKGLTALDFAVNNYDLNGVGSAPPNTNKRINRQPRQDAVRHAIRNALVKQATAEQAAQDSFEKPTVYGSSEELAALSRSVNAEDPQMKRSAARSAALLHDGIDGRLCVFHSSHVELQARDEGHELCDANGTEVKAVHRNRRATPSRECDRFLFSIKTVRDVLDLRRLPGVAQRAILNAAKEKRTALIYDAPLGVVEWQRRLRDVARGQLRHPITGKSRRLAVLDGSALQTCAPRCPAKPLTDARKTWARTSSVFRDATKSFTVGHKANETAASSVAAGVAGVGDADWLENLGGNMADERARPSADYVASTLELGDPLVGAFPWES</sequence>
<dbReference type="PANTHER" id="PTHR24171">
    <property type="entry name" value="ANKYRIN REPEAT DOMAIN-CONTAINING PROTEIN 39-RELATED"/>
    <property type="match status" value="1"/>
</dbReference>
<reference evidence="5" key="2">
    <citation type="submission" date="2021-11" db="EMBL/GenBank/DDBJ databases">
        <authorList>
            <consortium name="Genoscope - CEA"/>
            <person name="William W."/>
        </authorList>
    </citation>
    <scope>NUCLEOTIDE SEQUENCE</scope>
</reference>
<dbReference type="GO" id="GO:0004842">
    <property type="term" value="F:ubiquitin-protein transferase activity"/>
    <property type="evidence" value="ECO:0007669"/>
    <property type="project" value="TreeGrafter"/>
</dbReference>
<dbReference type="InterPro" id="IPR002110">
    <property type="entry name" value="Ankyrin_rpt"/>
</dbReference>
<name>A0A7S4A796_9STRA</name>
<dbReference type="PROSITE" id="PS50297">
    <property type="entry name" value="ANK_REP_REGION"/>
    <property type="match status" value="1"/>
</dbReference>
<organism evidence="4">
    <name type="scientific">Pelagomonas calceolata</name>
    <dbReference type="NCBI Taxonomy" id="35677"/>
    <lineage>
        <taxon>Eukaryota</taxon>
        <taxon>Sar</taxon>
        <taxon>Stramenopiles</taxon>
        <taxon>Ochrophyta</taxon>
        <taxon>Pelagophyceae</taxon>
        <taxon>Pelagomonadales</taxon>
        <taxon>Pelagomonadaceae</taxon>
        <taxon>Pelagomonas</taxon>
    </lineage>
</organism>
<keyword evidence="6" id="KW-1185">Reference proteome</keyword>
<dbReference type="OrthoDB" id="20727at2759"/>
<dbReference type="PROSITE" id="PS50088">
    <property type="entry name" value="ANK_REPEAT"/>
    <property type="match status" value="1"/>
</dbReference>
<dbReference type="EMBL" id="CAKKNE010000002">
    <property type="protein sequence ID" value="CAH0368930.1"/>
    <property type="molecule type" value="Genomic_DNA"/>
</dbReference>
<evidence type="ECO:0000313" key="6">
    <source>
        <dbReference type="Proteomes" id="UP000789595"/>
    </source>
</evidence>
<proteinExistence type="predicted"/>
<dbReference type="Pfam" id="PF12796">
    <property type="entry name" value="Ank_2"/>
    <property type="match status" value="1"/>
</dbReference>
<feature type="repeat" description="ANK" evidence="3">
    <location>
        <begin position="145"/>
        <end position="177"/>
    </location>
</feature>
<evidence type="ECO:0000256" key="1">
    <source>
        <dbReference type="ARBA" id="ARBA00022737"/>
    </source>
</evidence>
<evidence type="ECO:0000256" key="2">
    <source>
        <dbReference type="ARBA" id="ARBA00023043"/>
    </source>
</evidence>
<gene>
    <name evidence="4" type="ORF">PCAL00307_LOCUS21551</name>
    <name evidence="5" type="ORF">PECAL_2P20310</name>
</gene>
<dbReference type="SUPFAM" id="SSF48403">
    <property type="entry name" value="Ankyrin repeat"/>
    <property type="match status" value="1"/>
</dbReference>
<protein>
    <submittedName>
        <fullName evidence="4">Uncharacterized protein</fullName>
    </submittedName>
</protein>
<dbReference type="GO" id="GO:0085020">
    <property type="term" value="P:protein K6-linked ubiquitination"/>
    <property type="evidence" value="ECO:0007669"/>
    <property type="project" value="TreeGrafter"/>
</dbReference>
<dbReference type="AlphaFoldDB" id="A0A7S4A796"/>
<dbReference type="Proteomes" id="UP000789595">
    <property type="component" value="Unassembled WGS sequence"/>
</dbReference>
<evidence type="ECO:0000313" key="5">
    <source>
        <dbReference type="EMBL" id="CAH0368930.1"/>
    </source>
</evidence>
<evidence type="ECO:0000256" key="3">
    <source>
        <dbReference type="PROSITE-ProRule" id="PRU00023"/>
    </source>
</evidence>